<dbReference type="AlphaFoldDB" id="A0A0J6ZFM0"/>
<keyword evidence="2" id="KW-1185">Reference proteome</keyword>
<name>A0A0J6ZFM0_MYCCU</name>
<comment type="caution">
    <text evidence="1">The sequence shown here is derived from an EMBL/GenBank/DDBJ whole genome shotgun (WGS) entry which is preliminary data.</text>
</comment>
<evidence type="ECO:0000313" key="2">
    <source>
        <dbReference type="Proteomes" id="UP000036176"/>
    </source>
</evidence>
<protein>
    <submittedName>
        <fullName evidence="1">Uncharacterized protein</fullName>
    </submittedName>
</protein>
<gene>
    <name evidence="1" type="ORF">MCHUDSM44219_01154</name>
</gene>
<accession>A0A0J6ZFM0</accession>
<dbReference type="PATRIC" id="fig|1800.3.peg.1158"/>
<dbReference type="EMBL" id="JYNX01000022">
    <property type="protein sequence ID" value="KMO83586.1"/>
    <property type="molecule type" value="Genomic_DNA"/>
</dbReference>
<sequence length="48" mass="5619">MDTACGNRSKLVVQRIELTDRMLADARTLEQIDRRLREIDASEDYLTH</sequence>
<reference evidence="1 2" key="1">
    <citation type="journal article" date="2015" name="Genome Biol. Evol.">
        <title>Characterization of Three Mycobacterium spp. with Potential Use in Bioremediation by Genome Sequencing and Comparative Genomics.</title>
        <authorList>
            <person name="Das S."/>
            <person name="Pettersson B.M."/>
            <person name="Behra P.R."/>
            <person name="Ramesh M."/>
            <person name="Dasgupta S."/>
            <person name="Bhattacharya A."/>
            <person name="Kirsebom L.A."/>
        </authorList>
    </citation>
    <scope>NUCLEOTIDE SEQUENCE [LARGE SCALE GENOMIC DNA]</scope>
    <source>
        <strain evidence="1 2">DSM 44219</strain>
    </source>
</reference>
<evidence type="ECO:0000313" key="1">
    <source>
        <dbReference type="EMBL" id="KMO83586.1"/>
    </source>
</evidence>
<organism evidence="1 2">
    <name type="scientific">Mycolicibacterium chubuense</name>
    <name type="common">Mycobacterium chubuense</name>
    <dbReference type="NCBI Taxonomy" id="1800"/>
    <lineage>
        <taxon>Bacteria</taxon>
        <taxon>Bacillati</taxon>
        <taxon>Actinomycetota</taxon>
        <taxon>Actinomycetes</taxon>
        <taxon>Mycobacteriales</taxon>
        <taxon>Mycobacteriaceae</taxon>
        <taxon>Mycolicibacterium</taxon>
    </lineage>
</organism>
<proteinExistence type="predicted"/>
<dbReference type="Proteomes" id="UP000036176">
    <property type="component" value="Unassembled WGS sequence"/>
</dbReference>